<dbReference type="AlphaFoldDB" id="A0A0K3ANN7"/>
<dbReference type="EMBL" id="LN871598">
    <property type="protein sequence ID" value="CTQ41334.1"/>
    <property type="molecule type" value="Genomic_DNA"/>
</dbReference>
<gene>
    <name evidence="11" type="ORF">BMR1_03g03670</name>
</gene>
<dbReference type="PANTHER" id="PTHR11766:SF0">
    <property type="entry name" value="TYROSINE--TRNA LIGASE, MITOCHONDRIAL"/>
    <property type="match status" value="1"/>
</dbReference>
<evidence type="ECO:0000256" key="10">
    <source>
        <dbReference type="RuleBase" id="RU363036"/>
    </source>
</evidence>
<dbReference type="Gene3D" id="3.40.50.620">
    <property type="entry name" value="HUPs"/>
    <property type="match status" value="1"/>
</dbReference>
<dbReference type="InterPro" id="IPR002305">
    <property type="entry name" value="aa-tRNA-synth_Ic"/>
</dbReference>
<evidence type="ECO:0000256" key="2">
    <source>
        <dbReference type="ARBA" id="ARBA00022598"/>
    </source>
</evidence>
<dbReference type="InterPro" id="IPR036986">
    <property type="entry name" value="S4_RNA-bd_sf"/>
</dbReference>
<accession>A0A0K3ANN7</accession>
<dbReference type="KEGG" id="bmic:BMR1_03g03670"/>
<keyword evidence="12" id="KW-1185">Reference proteome</keyword>
<dbReference type="PROSITE" id="PS50889">
    <property type="entry name" value="S4"/>
    <property type="match status" value="1"/>
</dbReference>
<sequence length="550" mass="62026">MYISFIITLVIAFPFFRQIPCYIVNNNAYGLKILALGSHNDFKHRFRSELLQDLYGRDILDKLTDENGIDNLLLSYDRKESPLSVYIGIDITSSKAHIGTLFQLVTLRKFFTIGLDVVILMGGGTTIVGDPSFTVSARSSLHTLCDNLSQKTNTKFSYITQSHVPSFDHILNARRDDLISTIGHIMTRPLMCNNKIITPQLELFTPYNPDEFPKVWIVDNASIHKNISLSEYLELVGNNFQLNRMLSRDCIIKRLGKSEEDANKTGMNFSELAYMTLQALDFVHLSQTYNVRIQIGGSDQWGNIVSGVDLAKSLNVSDLYGITTKLLLDTSKNKLSKSNSCFETQSLNKSDSTIWLSPTTCALNVWQFFRNTQDENVSTFIKYFTDIPINEINELVATDINYAKGKLSDEVTLLMYGYDAVNLINKFWAFNKDRSNVMINIDQLTKLDADSASFIEFLKYVPSQKVSKSTIVMGLSIVAALKMLGICDSNSAARNLIKQGICYINNELCQLNSVIDESHIKNVPYNVGGKSYVFIRIGKKQLYVLEVESN</sequence>
<reference evidence="11 12" key="2">
    <citation type="journal article" date="2013" name="PLoS ONE">
        <title>Whole genome mapping and re-organization of the nuclear and mitochondrial genomes of Babesia microti isolates.</title>
        <authorList>
            <person name="Cornillot E."/>
            <person name="Dassouli A."/>
            <person name="Garg A."/>
            <person name="Pachikara N."/>
            <person name="Randazzo S."/>
            <person name="Depoix D."/>
            <person name="Carcy B."/>
            <person name="Delbecq S."/>
            <person name="Frutos R."/>
            <person name="Silva J.C."/>
            <person name="Sutton R."/>
            <person name="Krause P.J."/>
            <person name="Mamoun C.B."/>
        </authorList>
    </citation>
    <scope>NUCLEOTIDE SEQUENCE [LARGE SCALE GENOMIC DNA]</scope>
    <source>
        <strain evidence="11 12">RI</strain>
    </source>
</reference>
<dbReference type="GO" id="GO:0004831">
    <property type="term" value="F:tyrosine-tRNA ligase activity"/>
    <property type="evidence" value="ECO:0007669"/>
    <property type="project" value="UniProtKB-EC"/>
</dbReference>
<comment type="similarity">
    <text evidence="10">Belongs to the class-I aminoacyl-tRNA synthetase family.</text>
</comment>
<reference evidence="11 12" key="1">
    <citation type="journal article" date="2012" name="Nucleic Acids Res.">
        <title>Sequencing of the smallest Apicomplexan genome from the human pathogen Babesia microti.</title>
        <authorList>
            <person name="Cornillot E."/>
            <person name="Hadj-Kaddour K."/>
            <person name="Dassouli A."/>
            <person name="Noel B."/>
            <person name="Ranwez V."/>
            <person name="Vacherie B."/>
            <person name="Augagneur Y."/>
            <person name="Bres V."/>
            <person name="Duclos A."/>
            <person name="Randazzo S."/>
            <person name="Carcy B."/>
            <person name="Debierre-Grockiego F."/>
            <person name="Delbecq S."/>
            <person name="Moubri-Menage K."/>
            <person name="Shams-Eldin H."/>
            <person name="Usmani-Brown S."/>
            <person name="Bringaud F."/>
            <person name="Wincker P."/>
            <person name="Vivares C.P."/>
            <person name="Schwarz R.T."/>
            <person name="Schetters T.P."/>
            <person name="Krause P.J."/>
            <person name="Gorenflot A."/>
            <person name="Berry V."/>
            <person name="Barbe V."/>
            <person name="Ben Mamoun C."/>
        </authorList>
    </citation>
    <scope>NUCLEOTIDE SEQUENCE [LARGE SCALE GENOMIC DNA]</scope>
    <source>
        <strain evidence="11 12">RI</strain>
    </source>
</reference>
<dbReference type="GO" id="GO:0003723">
    <property type="term" value="F:RNA binding"/>
    <property type="evidence" value="ECO:0007669"/>
    <property type="project" value="UniProtKB-KW"/>
</dbReference>
<dbReference type="PANTHER" id="PTHR11766">
    <property type="entry name" value="TYROSYL-TRNA SYNTHETASE"/>
    <property type="match status" value="1"/>
</dbReference>
<dbReference type="Proteomes" id="UP000002899">
    <property type="component" value="Chromosome III"/>
</dbReference>
<evidence type="ECO:0000256" key="1">
    <source>
        <dbReference type="ARBA" id="ARBA00013160"/>
    </source>
</evidence>
<dbReference type="SUPFAM" id="SSF55174">
    <property type="entry name" value="Alpha-L RNA-binding motif"/>
    <property type="match status" value="1"/>
</dbReference>
<dbReference type="GeneID" id="24425380"/>
<protein>
    <recommendedName>
        <fullName evidence="1">tyrosine--tRNA ligase</fullName>
        <ecNumber evidence="1">6.1.1.1</ecNumber>
    </recommendedName>
    <alternativeName>
        <fullName evidence="7">Tyrosyl-tRNA synthetase</fullName>
    </alternativeName>
</protein>
<dbReference type="EC" id="6.1.1.1" evidence="1"/>
<evidence type="ECO:0000313" key="12">
    <source>
        <dbReference type="Proteomes" id="UP000002899"/>
    </source>
</evidence>
<dbReference type="InterPro" id="IPR024088">
    <property type="entry name" value="Tyr-tRNA-ligase_bac-type"/>
</dbReference>
<organism evidence="11 12">
    <name type="scientific">Babesia microti (strain RI)</name>
    <dbReference type="NCBI Taxonomy" id="1133968"/>
    <lineage>
        <taxon>Eukaryota</taxon>
        <taxon>Sar</taxon>
        <taxon>Alveolata</taxon>
        <taxon>Apicomplexa</taxon>
        <taxon>Aconoidasida</taxon>
        <taxon>Piroplasmida</taxon>
        <taxon>Babesiidae</taxon>
        <taxon>Babesia</taxon>
    </lineage>
</organism>
<dbReference type="SUPFAM" id="SSF52374">
    <property type="entry name" value="Nucleotidylyl transferase"/>
    <property type="match status" value="1"/>
</dbReference>
<dbReference type="NCBIfam" id="TIGR00234">
    <property type="entry name" value="tyrS"/>
    <property type="match status" value="1"/>
</dbReference>
<evidence type="ECO:0000256" key="9">
    <source>
        <dbReference type="PROSITE-ProRule" id="PRU00182"/>
    </source>
</evidence>
<dbReference type="Pfam" id="PF00579">
    <property type="entry name" value="tRNA-synt_1b"/>
    <property type="match status" value="1"/>
</dbReference>
<evidence type="ECO:0000256" key="3">
    <source>
        <dbReference type="ARBA" id="ARBA00022741"/>
    </source>
</evidence>
<reference evidence="11 12" key="3">
    <citation type="journal article" date="2016" name="Sci. Rep.">
        <title>Genome-wide diversity and gene expression profiling of Babesia microti isolates identify polymorphic genes that mediate host-pathogen interactions.</title>
        <authorList>
            <person name="Silva J.C."/>
            <person name="Cornillot E."/>
            <person name="McCracken C."/>
            <person name="Usmani-Brown S."/>
            <person name="Dwivedi A."/>
            <person name="Ifeonu O.O."/>
            <person name="Crabtree J."/>
            <person name="Gotia H.T."/>
            <person name="Virji A.Z."/>
            <person name="Reynes C."/>
            <person name="Colinge J."/>
            <person name="Kumar V."/>
            <person name="Lawres L."/>
            <person name="Pazzi J.E."/>
            <person name="Pablo J.V."/>
            <person name="Hung C."/>
            <person name="Brancato J."/>
            <person name="Kumari P."/>
            <person name="Orvis J."/>
            <person name="Tretina K."/>
            <person name="Chibucos M."/>
            <person name="Ott S."/>
            <person name="Sadzewicz L."/>
            <person name="Sengamalay N."/>
            <person name="Shetty A.C."/>
            <person name="Su Q."/>
            <person name="Tallon L."/>
            <person name="Fraser C.M."/>
            <person name="Frutos R."/>
            <person name="Molina D.M."/>
            <person name="Krause P.J."/>
            <person name="Ben Mamoun C."/>
        </authorList>
    </citation>
    <scope>NUCLEOTIDE SEQUENCE [LARGE SCALE GENOMIC DNA]</scope>
    <source>
        <strain evidence="11 12">RI</strain>
    </source>
</reference>
<dbReference type="GO" id="GO:0005524">
    <property type="term" value="F:ATP binding"/>
    <property type="evidence" value="ECO:0007669"/>
    <property type="project" value="UniProtKB-KW"/>
</dbReference>
<comment type="catalytic activity">
    <reaction evidence="8">
        <text>tRNA(Tyr) + L-tyrosine + ATP = L-tyrosyl-tRNA(Tyr) + AMP + diphosphate + H(+)</text>
        <dbReference type="Rhea" id="RHEA:10220"/>
        <dbReference type="Rhea" id="RHEA-COMP:9706"/>
        <dbReference type="Rhea" id="RHEA-COMP:9707"/>
        <dbReference type="ChEBI" id="CHEBI:15378"/>
        <dbReference type="ChEBI" id="CHEBI:30616"/>
        <dbReference type="ChEBI" id="CHEBI:33019"/>
        <dbReference type="ChEBI" id="CHEBI:58315"/>
        <dbReference type="ChEBI" id="CHEBI:78442"/>
        <dbReference type="ChEBI" id="CHEBI:78536"/>
        <dbReference type="ChEBI" id="CHEBI:456215"/>
        <dbReference type="EC" id="6.1.1.1"/>
    </reaction>
</comment>
<proteinExistence type="inferred from homology"/>
<keyword evidence="3 10" id="KW-0547">Nucleotide-binding</keyword>
<keyword evidence="2 10" id="KW-0436">Ligase</keyword>
<name>A0A0K3ANN7_BABMR</name>
<dbReference type="OMA" id="NDFIHEG"/>
<dbReference type="Gene3D" id="3.10.290.10">
    <property type="entry name" value="RNA-binding S4 domain"/>
    <property type="match status" value="1"/>
</dbReference>
<dbReference type="RefSeq" id="XP_012649345.1">
    <property type="nucleotide sequence ID" value="XM_012793891.1"/>
</dbReference>
<evidence type="ECO:0000256" key="7">
    <source>
        <dbReference type="ARBA" id="ARBA00033323"/>
    </source>
</evidence>
<dbReference type="VEuPathDB" id="PiroplasmaDB:BMR1_03g03670"/>
<dbReference type="OrthoDB" id="337870at2759"/>
<dbReference type="GO" id="GO:0005829">
    <property type="term" value="C:cytosol"/>
    <property type="evidence" value="ECO:0007669"/>
    <property type="project" value="TreeGrafter"/>
</dbReference>
<keyword evidence="4 10" id="KW-0067">ATP-binding</keyword>
<dbReference type="GO" id="GO:0006437">
    <property type="term" value="P:tyrosyl-tRNA aminoacylation"/>
    <property type="evidence" value="ECO:0007669"/>
    <property type="project" value="InterPro"/>
</dbReference>
<dbReference type="Gene3D" id="1.10.240.10">
    <property type="entry name" value="Tyrosyl-Transfer RNA Synthetase"/>
    <property type="match status" value="1"/>
</dbReference>
<evidence type="ECO:0000256" key="5">
    <source>
        <dbReference type="ARBA" id="ARBA00022917"/>
    </source>
</evidence>
<keyword evidence="6 10" id="KW-0030">Aminoacyl-tRNA synthetase</keyword>
<keyword evidence="9" id="KW-0694">RNA-binding</keyword>
<dbReference type="InterPro" id="IPR014729">
    <property type="entry name" value="Rossmann-like_a/b/a_fold"/>
</dbReference>
<evidence type="ECO:0000313" key="11">
    <source>
        <dbReference type="EMBL" id="CTQ41334.1"/>
    </source>
</evidence>
<dbReference type="InterPro" id="IPR002307">
    <property type="entry name" value="Tyr-tRNA-ligase"/>
</dbReference>
<dbReference type="GO" id="GO:0005739">
    <property type="term" value="C:mitochondrion"/>
    <property type="evidence" value="ECO:0007669"/>
    <property type="project" value="TreeGrafter"/>
</dbReference>
<evidence type="ECO:0000256" key="8">
    <source>
        <dbReference type="ARBA" id="ARBA00048248"/>
    </source>
</evidence>
<evidence type="ECO:0000256" key="6">
    <source>
        <dbReference type="ARBA" id="ARBA00023146"/>
    </source>
</evidence>
<keyword evidence="5 10" id="KW-0648">Protein biosynthesis</keyword>
<evidence type="ECO:0000256" key="4">
    <source>
        <dbReference type="ARBA" id="ARBA00022840"/>
    </source>
</evidence>